<dbReference type="Gene3D" id="1.20.120.10">
    <property type="entry name" value="Cytochrome c/b562"/>
    <property type="match status" value="1"/>
</dbReference>
<name>A0A7C2P335_9PLAN</name>
<gene>
    <name evidence="1" type="ORF">ENQ76_07175</name>
</gene>
<dbReference type="GO" id="GO:0009055">
    <property type="term" value="F:electron transfer activity"/>
    <property type="evidence" value="ECO:0007669"/>
    <property type="project" value="InterPro"/>
</dbReference>
<organism evidence="1">
    <name type="scientific">Schlesneria paludicola</name>
    <dbReference type="NCBI Taxonomy" id="360056"/>
    <lineage>
        <taxon>Bacteria</taxon>
        <taxon>Pseudomonadati</taxon>
        <taxon>Planctomycetota</taxon>
        <taxon>Planctomycetia</taxon>
        <taxon>Planctomycetales</taxon>
        <taxon>Planctomycetaceae</taxon>
        <taxon>Schlesneria</taxon>
    </lineage>
</organism>
<dbReference type="GO" id="GO:0020037">
    <property type="term" value="F:heme binding"/>
    <property type="evidence" value="ECO:0007669"/>
    <property type="project" value="InterPro"/>
</dbReference>
<sequence>MDGFRASSRRSFGLIVLLLAVCAGTAASLLWVPPATGNEAQVQTLAAFMRKKLDASSKILEGITTEDDALIAAGADALLEMSKAEMWNVITDEDYREFNRDFRSSVRKLKDAAEKGNFDNATLQWIDSVKSCVECHKYIRSQRPTLKN</sequence>
<protein>
    <recommendedName>
        <fullName evidence="2">Cytochrome c</fullName>
    </recommendedName>
</protein>
<reference evidence="1" key="1">
    <citation type="journal article" date="2020" name="mSystems">
        <title>Genome- and Community-Level Interaction Insights into Carbon Utilization and Element Cycling Functions of Hydrothermarchaeota in Hydrothermal Sediment.</title>
        <authorList>
            <person name="Zhou Z."/>
            <person name="Liu Y."/>
            <person name="Xu W."/>
            <person name="Pan J."/>
            <person name="Luo Z.H."/>
            <person name="Li M."/>
        </authorList>
    </citation>
    <scope>NUCLEOTIDE SEQUENCE [LARGE SCALE GENOMIC DNA]</scope>
    <source>
        <strain evidence="1">SpSt-339</strain>
    </source>
</reference>
<dbReference type="SUPFAM" id="SSF47175">
    <property type="entry name" value="Cytochromes"/>
    <property type="match status" value="1"/>
</dbReference>
<proteinExistence type="predicted"/>
<dbReference type="GO" id="GO:0005506">
    <property type="term" value="F:iron ion binding"/>
    <property type="evidence" value="ECO:0007669"/>
    <property type="project" value="InterPro"/>
</dbReference>
<dbReference type="AlphaFoldDB" id="A0A7C2P335"/>
<evidence type="ECO:0000313" key="1">
    <source>
        <dbReference type="EMBL" id="HEN15233.1"/>
    </source>
</evidence>
<comment type="caution">
    <text evidence="1">The sequence shown here is derived from an EMBL/GenBank/DDBJ whole genome shotgun (WGS) entry which is preliminary data.</text>
</comment>
<evidence type="ECO:0008006" key="2">
    <source>
        <dbReference type="Google" id="ProtNLM"/>
    </source>
</evidence>
<dbReference type="InterPro" id="IPR010980">
    <property type="entry name" value="Cyt_c/b562"/>
</dbReference>
<dbReference type="EMBL" id="DSOK01000204">
    <property type="protein sequence ID" value="HEN15233.1"/>
    <property type="molecule type" value="Genomic_DNA"/>
</dbReference>
<accession>A0A7C2P335</accession>
<dbReference type="GO" id="GO:0022900">
    <property type="term" value="P:electron transport chain"/>
    <property type="evidence" value="ECO:0007669"/>
    <property type="project" value="InterPro"/>
</dbReference>